<sequence>MGKMWIRQVKAIRNDGNASTIDLQQGLNCIIGPSNTGKTGITKTISFVCGGNVIPFTDVTGYAGASVTFSTEHGEVTLQRSLASQTIQVSSTDSDVEPGDYTVARRGKNKRPINSVLLTMLDVDEARRIAVNEAYRTVAFTWNAIRHLLLVPEDQIVRPEPSILLPKTTSNTTMTQNLSALLVLAQDETFNDEARQESSAERHARRQAVERFIFSQLDIIEPRIKQLEQLERDAAAEGKTVDSYIEKLRNTLQQLEQQRRKTIDEDAELVEHISALHQENERLDVLLAQRETLLGQYDSDLARLDLQLQAMRHNREQPYPDVCQFCHSTVHIDPPSEEDIRARENEMSRIRELRNGVAKDQESLRQARIQVTQSIDEAQNAHQSNMEQLHRNLEPEARTIRQRLDGLAQSERIRAECAELTALRKRFQATLDGADEEKVDYKKYRPREWFHEDFYYRRWATVNIRPCTDTSQNSRIVHTGRNIMPEPSKSDSECIAGLELPKQDNAHAPHPVSAAIIYAGVFTVTCALYSSILSACWGFLLIILPGYAIVPFIALLLTRKINASWNLLWLAGTTALTYAMTLVSMAALLMLIPPKATLWFSVVKILTNSFSDILSFQLFMGGYTIPTIFYILGLICRAYHNSRNR</sequence>
<accession>A0A087D4J1</accession>
<protein>
    <recommendedName>
        <fullName evidence="3">Rad50/SbcC-type AAA domain-containing protein</fullName>
    </recommendedName>
</protein>
<evidence type="ECO:0000256" key="1">
    <source>
        <dbReference type="SAM" id="Coils"/>
    </source>
</evidence>
<evidence type="ECO:0000259" key="3">
    <source>
        <dbReference type="Pfam" id="PF13476"/>
    </source>
</evidence>
<reference evidence="4 5" key="1">
    <citation type="submission" date="2014-03" db="EMBL/GenBank/DDBJ databases">
        <title>Genomics of Bifidobacteria.</title>
        <authorList>
            <person name="Ventura M."/>
            <person name="Milani C."/>
            <person name="Lugli G.A."/>
        </authorList>
    </citation>
    <scope>NUCLEOTIDE SEQUENCE [LARGE SCALE GENOMIC DNA]</scope>
    <source>
        <strain evidence="4 5">LMG 21811</strain>
    </source>
</reference>
<dbReference type="Proteomes" id="UP000029078">
    <property type="component" value="Unassembled WGS sequence"/>
</dbReference>
<feature type="domain" description="Rad50/SbcC-type AAA" evidence="3">
    <location>
        <begin position="19"/>
        <end position="281"/>
    </location>
</feature>
<keyword evidence="2" id="KW-0812">Transmembrane</keyword>
<dbReference type="Gene3D" id="3.40.50.300">
    <property type="entry name" value="P-loop containing nucleotide triphosphate hydrolases"/>
    <property type="match status" value="1"/>
</dbReference>
<dbReference type="GO" id="GO:0006302">
    <property type="term" value="P:double-strand break repair"/>
    <property type="evidence" value="ECO:0007669"/>
    <property type="project" value="InterPro"/>
</dbReference>
<keyword evidence="5" id="KW-1185">Reference proteome</keyword>
<dbReference type="EMBL" id="JGZL01000003">
    <property type="protein sequence ID" value="KFI90441.1"/>
    <property type="molecule type" value="Genomic_DNA"/>
</dbReference>
<dbReference type="InterPro" id="IPR027417">
    <property type="entry name" value="P-loop_NTPase"/>
</dbReference>
<dbReference type="SUPFAM" id="SSF52540">
    <property type="entry name" value="P-loop containing nucleoside triphosphate hydrolases"/>
    <property type="match status" value="1"/>
</dbReference>
<feature type="coiled-coil region" evidence="1">
    <location>
        <begin position="227"/>
        <end position="265"/>
    </location>
</feature>
<evidence type="ECO:0000256" key="2">
    <source>
        <dbReference type="SAM" id="Phobius"/>
    </source>
</evidence>
<feature type="transmembrane region" description="Helical" evidence="2">
    <location>
        <begin position="613"/>
        <end position="636"/>
    </location>
</feature>
<evidence type="ECO:0000313" key="5">
    <source>
        <dbReference type="Proteomes" id="UP000029078"/>
    </source>
</evidence>
<dbReference type="GO" id="GO:0016887">
    <property type="term" value="F:ATP hydrolysis activity"/>
    <property type="evidence" value="ECO:0007669"/>
    <property type="project" value="InterPro"/>
</dbReference>
<name>A0A087D4J1_BIFRU</name>
<dbReference type="eggNOG" id="COG1196">
    <property type="taxonomic scope" value="Bacteria"/>
</dbReference>
<feature type="transmembrane region" description="Helical" evidence="2">
    <location>
        <begin position="538"/>
        <end position="557"/>
    </location>
</feature>
<dbReference type="InterPro" id="IPR038729">
    <property type="entry name" value="Rad50/SbcC_AAA"/>
</dbReference>
<comment type="caution">
    <text evidence="4">The sequence shown here is derived from an EMBL/GenBank/DDBJ whole genome shotgun (WGS) entry which is preliminary data.</text>
</comment>
<keyword evidence="2" id="KW-1133">Transmembrane helix</keyword>
<evidence type="ECO:0000313" key="4">
    <source>
        <dbReference type="EMBL" id="KFI90441.1"/>
    </source>
</evidence>
<dbReference type="Pfam" id="PF13476">
    <property type="entry name" value="AAA_23"/>
    <property type="match status" value="1"/>
</dbReference>
<feature type="transmembrane region" description="Helical" evidence="2">
    <location>
        <begin position="569"/>
        <end position="593"/>
    </location>
</feature>
<keyword evidence="1" id="KW-0175">Coiled coil</keyword>
<gene>
    <name evidence="4" type="ORF">BRUM_0206</name>
</gene>
<dbReference type="AlphaFoldDB" id="A0A087D4J1"/>
<organism evidence="4 5">
    <name type="scientific">Bifidobacterium ruminantium</name>
    <dbReference type="NCBI Taxonomy" id="78346"/>
    <lineage>
        <taxon>Bacteria</taxon>
        <taxon>Bacillati</taxon>
        <taxon>Actinomycetota</taxon>
        <taxon>Actinomycetes</taxon>
        <taxon>Bifidobacteriales</taxon>
        <taxon>Bifidobacteriaceae</taxon>
        <taxon>Bifidobacterium</taxon>
    </lineage>
</organism>
<proteinExistence type="predicted"/>
<dbReference type="STRING" id="78346.BRUM_0206"/>
<keyword evidence="2" id="KW-0472">Membrane</keyword>